<organism evidence="2 3">
    <name type="scientific">Drosophila yakuba</name>
    <name type="common">Fruit fly</name>
    <dbReference type="NCBI Taxonomy" id="7245"/>
    <lineage>
        <taxon>Eukaryota</taxon>
        <taxon>Metazoa</taxon>
        <taxon>Ecdysozoa</taxon>
        <taxon>Arthropoda</taxon>
        <taxon>Hexapoda</taxon>
        <taxon>Insecta</taxon>
        <taxon>Pterygota</taxon>
        <taxon>Neoptera</taxon>
        <taxon>Endopterygota</taxon>
        <taxon>Diptera</taxon>
        <taxon>Brachycera</taxon>
        <taxon>Muscomorpha</taxon>
        <taxon>Ephydroidea</taxon>
        <taxon>Drosophilidae</taxon>
        <taxon>Drosophila</taxon>
        <taxon>Sophophora</taxon>
    </lineage>
</organism>
<protein>
    <recommendedName>
        <fullName evidence="4">BPTI/Kunitz inhibitor domain-containing protein</fullName>
    </recommendedName>
</protein>
<dbReference type="AlphaFoldDB" id="A0A0R1DJ67"/>
<dbReference type="OrthoDB" id="7849806at2759"/>
<proteinExistence type="predicted"/>
<evidence type="ECO:0000256" key="1">
    <source>
        <dbReference type="SAM" id="SignalP"/>
    </source>
</evidence>
<reference evidence="2 3" key="1">
    <citation type="journal article" date="2007" name="Nature">
        <title>Evolution of genes and genomes on the Drosophila phylogeny.</title>
        <authorList>
            <consortium name="Drosophila 12 Genomes Consortium"/>
            <person name="Clark A.G."/>
            <person name="Eisen M.B."/>
            <person name="Smith D.R."/>
            <person name="Bergman C.M."/>
            <person name="Oliver B."/>
            <person name="Markow T.A."/>
            <person name="Kaufman T.C."/>
            <person name="Kellis M."/>
            <person name="Gelbart W."/>
            <person name="Iyer V.N."/>
            <person name="Pollard D.A."/>
            <person name="Sackton T.B."/>
            <person name="Larracuente A.M."/>
            <person name="Singh N.D."/>
            <person name="Abad J.P."/>
            <person name="Abt D.N."/>
            <person name="Adryan B."/>
            <person name="Aguade M."/>
            <person name="Akashi H."/>
            <person name="Anderson W.W."/>
            <person name="Aquadro C.F."/>
            <person name="Ardell D.H."/>
            <person name="Arguello R."/>
            <person name="Artieri C.G."/>
            <person name="Barbash D.A."/>
            <person name="Barker D."/>
            <person name="Barsanti P."/>
            <person name="Batterham P."/>
            <person name="Batzoglou S."/>
            <person name="Begun D."/>
            <person name="Bhutkar A."/>
            <person name="Blanco E."/>
            <person name="Bosak S.A."/>
            <person name="Bradley R.K."/>
            <person name="Brand A.D."/>
            <person name="Brent M.R."/>
            <person name="Brooks A.N."/>
            <person name="Brown R.H."/>
            <person name="Butlin R.K."/>
            <person name="Caggese C."/>
            <person name="Calvi B.R."/>
            <person name="Bernardo de Carvalho A."/>
            <person name="Caspi A."/>
            <person name="Castrezana S."/>
            <person name="Celniker S.E."/>
            <person name="Chang J.L."/>
            <person name="Chapple C."/>
            <person name="Chatterji S."/>
            <person name="Chinwalla A."/>
            <person name="Civetta A."/>
            <person name="Clifton S.W."/>
            <person name="Comeron J.M."/>
            <person name="Costello J.C."/>
            <person name="Coyne J.A."/>
            <person name="Daub J."/>
            <person name="David R.G."/>
            <person name="Delcher A.L."/>
            <person name="Delehaunty K."/>
            <person name="Do C.B."/>
            <person name="Ebling H."/>
            <person name="Edwards K."/>
            <person name="Eickbush T."/>
            <person name="Evans J.D."/>
            <person name="Filipski A."/>
            <person name="Findeiss S."/>
            <person name="Freyhult E."/>
            <person name="Fulton L."/>
            <person name="Fulton R."/>
            <person name="Garcia A.C."/>
            <person name="Gardiner A."/>
            <person name="Garfield D.A."/>
            <person name="Garvin B.E."/>
            <person name="Gibson G."/>
            <person name="Gilbert D."/>
            <person name="Gnerre S."/>
            <person name="Godfrey J."/>
            <person name="Good R."/>
            <person name="Gotea V."/>
            <person name="Gravely B."/>
            <person name="Greenberg A.J."/>
            <person name="Griffiths-Jones S."/>
            <person name="Gross S."/>
            <person name="Guigo R."/>
            <person name="Gustafson E.A."/>
            <person name="Haerty W."/>
            <person name="Hahn M.W."/>
            <person name="Halligan D.L."/>
            <person name="Halpern A.L."/>
            <person name="Halter G.M."/>
            <person name="Han M.V."/>
            <person name="Heger A."/>
            <person name="Hillier L."/>
            <person name="Hinrichs A.S."/>
            <person name="Holmes I."/>
            <person name="Hoskins R.A."/>
            <person name="Hubisz M.J."/>
            <person name="Hultmark D."/>
            <person name="Huntley M.A."/>
            <person name="Jaffe D.B."/>
            <person name="Jagadeeshan S."/>
            <person name="Jeck W.R."/>
            <person name="Johnson J."/>
            <person name="Jones C.D."/>
            <person name="Jordan W.C."/>
            <person name="Karpen G.H."/>
            <person name="Kataoka E."/>
            <person name="Keightley P.D."/>
            <person name="Kheradpour P."/>
            <person name="Kirkness E.F."/>
            <person name="Koerich L.B."/>
            <person name="Kristiansen K."/>
            <person name="Kudrna D."/>
            <person name="Kulathinal R.J."/>
            <person name="Kumar S."/>
            <person name="Kwok R."/>
            <person name="Lander E."/>
            <person name="Langley C.H."/>
            <person name="Lapoint R."/>
            <person name="Lazzaro B.P."/>
            <person name="Lee S.J."/>
            <person name="Levesque L."/>
            <person name="Li R."/>
            <person name="Lin C.F."/>
            <person name="Lin M.F."/>
            <person name="Lindblad-Toh K."/>
            <person name="Llopart A."/>
            <person name="Long M."/>
            <person name="Low L."/>
            <person name="Lozovsky E."/>
            <person name="Lu J."/>
            <person name="Luo M."/>
            <person name="Machado C.A."/>
            <person name="Makalowski W."/>
            <person name="Marzo M."/>
            <person name="Matsuda M."/>
            <person name="Matzkin L."/>
            <person name="McAllister B."/>
            <person name="McBride C.S."/>
            <person name="McKernan B."/>
            <person name="McKernan K."/>
            <person name="Mendez-Lago M."/>
            <person name="Minx P."/>
            <person name="Mollenhauer M.U."/>
            <person name="Montooth K."/>
            <person name="Mount S.M."/>
            <person name="Mu X."/>
            <person name="Myers E."/>
            <person name="Negre B."/>
            <person name="Newfeld S."/>
            <person name="Nielsen R."/>
            <person name="Noor M.A."/>
            <person name="O'Grady P."/>
            <person name="Pachter L."/>
            <person name="Papaceit M."/>
            <person name="Parisi M.J."/>
            <person name="Parisi M."/>
            <person name="Parts L."/>
            <person name="Pedersen J.S."/>
            <person name="Pesole G."/>
            <person name="Phillippy A.M."/>
            <person name="Ponting C.P."/>
            <person name="Pop M."/>
            <person name="Porcelli D."/>
            <person name="Powell J.R."/>
            <person name="Prohaska S."/>
            <person name="Pruitt K."/>
            <person name="Puig M."/>
            <person name="Quesneville H."/>
            <person name="Ram K.R."/>
            <person name="Rand D."/>
            <person name="Rasmussen M.D."/>
            <person name="Reed L.K."/>
            <person name="Reenan R."/>
            <person name="Reily A."/>
            <person name="Remington K.A."/>
            <person name="Rieger T.T."/>
            <person name="Ritchie M.G."/>
            <person name="Robin C."/>
            <person name="Rogers Y.H."/>
            <person name="Rohde C."/>
            <person name="Rozas J."/>
            <person name="Rubenfield M.J."/>
            <person name="Ruiz A."/>
            <person name="Russo S."/>
            <person name="Salzberg S.L."/>
            <person name="Sanchez-Gracia A."/>
            <person name="Saranga D.J."/>
            <person name="Sato H."/>
            <person name="Schaeffer S.W."/>
            <person name="Schatz M.C."/>
            <person name="Schlenke T."/>
            <person name="Schwartz R."/>
            <person name="Segarra C."/>
            <person name="Singh R.S."/>
            <person name="Sirot L."/>
            <person name="Sirota M."/>
            <person name="Sisneros N.B."/>
            <person name="Smith C.D."/>
            <person name="Smith T.F."/>
            <person name="Spieth J."/>
            <person name="Stage D.E."/>
            <person name="Stark A."/>
            <person name="Stephan W."/>
            <person name="Strausberg R.L."/>
            <person name="Strempel S."/>
            <person name="Sturgill D."/>
            <person name="Sutton G."/>
            <person name="Sutton G.G."/>
            <person name="Tao W."/>
            <person name="Teichmann S."/>
            <person name="Tobari Y.N."/>
            <person name="Tomimura Y."/>
            <person name="Tsolas J.M."/>
            <person name="Valente V.L."/>
            <person name="Venter E."/>
            <person name="Venter J.C."/>
            <person name="Vicario S."/>
            <person name="Vieira F.G."/>
            <person name="Vilella A.J."/>
            <person name="Villasante A."/>
            <person name="Walenz B."/>
            <person name="Wang J."/>
            <person name="Wasserman M."/>
            <person name="Watts T."/>
            <person name="Wilson D."/>
            <person name="Wilson R.K."/>
            <person name="Wing R.A."/>
            <person name="Wolfner M.F."/>
            <person name="Wong A."/>
            <person name="Wong G.K."/>
            <person name="Wu C.I."/>
            <person name="Wu G."/>
            <person name="Yamamoto D."/>
            <person name="Yang H.P."/>
            <person name="Yang S.P."/>
            <person name="Yorke J.A."/>
            <person name="Yoshida K."/>
            <person name="Zdobnov E."/>
            <person name="Zhang P."/>
            <person name="Zhang Y."/>
            <person name="Zimin A.V."/>
            <person name="Baldwin J."/>
            <person name="Abdouelleil A."/>
            <person name="Abdulkadir J."/>
            <person name="Abebe A."/>
            <person name="Abera B."/>
            <person name="Abreu J."/>
            <person name="Acer S.C."/>
            <person name="Aftuck L."/>
            <person name="Alexander A."/>
            <person name="An P."/>
            <person name="Anderson E."/>
            <person name="Anderson S."/>
            <person name="Arachi H."/>
            <person name="Azer M."/>
            <person name="Bachantsang P."/>
            <person name="Barry A."/>
            <person name="Bayul T."/>
            <person name="Berlin A."/>
            <person name="Bessette D."/>
            <person name="Bloom T."/>
            <person name="Blye J."/>
            <person name="Boguslavskiy L."/>
            <person name="Bonnet C."/>
            <person name="Boukhgalter B."/>
            <person name="Bourzgui I."/>
            <person name="Brown A."/>
            <person name="Cahill P."/>
            <person name="Channer S."/>
            <person name="Cheshatsang Y."/>
            <person name="Chuda L."/>
            <person name="Citroen M."/>
            <person name="Collymore A."/>
            <person name="Cooke P."/>
            <person name="Costello M."/>
            <person name="D'Aco K."/>
            <person name="Daza R."/>
            <person name="De Haan G."/>
            <person name="DeGray S."/>
            <person name="DeMaso C."/>
            <person name="Dhargay N."/>
            <person name="Dooley K."/>
            <person name="Dooley E."/>
            <person name="Doricent M."/>
            <person name="Dorje P."/>
            <person name="Dorjee K."/>
            <person name="Dupes A."/>
            <person name="Elong R."/>
            <person name="Falk J."/>
            <person name="Farina A."/>
            <person name="Faro S."/>
            <person name="Ferguson D."/>
            <person name="Fisher S."/>
            <person name="Foley C.D."/>
            <person name="Franke A."/>
            <person name="Friedrich D."/>
            <person name="Gadbois L."/>
            <person name="Gearin G."/>
            <person name="Gearin C.R."/>
            <person name="Giannoukos G."/>
            <person name="Goode T."/>
            <person name="Graham J."/>
            <person name="Grandbois E."/>
            <person name="Grewal S."/>
            <person name="Gyaltsen K."/>
            <person name="Hafez N."/>
            <person name="Hagos B."/>
            <person name="Hall J."/>
            <person name="Henson C."/>
            <person name="Hollinger A."/>
            <person name="Honan T."/>
            <person name="Huard M.D."/>
            <person name="Hughes L."/>
            <person name="Hurhula B."/>
            <person name="Husby M.E."/>
            <person name="Kamat A."/>
            <person name="Kanga B."/>
            <person name="Kashin S."/>
            <person name="Khazanovich D."/>
            <person name="Kisner P."/>
            <person name="Lance K."/>
            <person name="Lara M."/>
            <person name="Lee W."/>
            <person name="Lennon N."/>
            <person name="Letendre F."/>
            <person name="LeVine R."/>
            <person name="Lipovsky A."/>
            <person name="Liu X."/>
            <person name="Liu J."/>
            <person name="Liu S."/>
            <person name="Lokyitsang T."/>
            <person name="Lokyitsang Y."/>
            <person name="Lubonja R."/>
            <person name="Lui A."/>
            <person name="MacDonald P."/>
            <person name="Magnisalis V."/>
            <person name="Maru K."/>
            <person name="Matthews C."/>
            <person name="McCusker W."/>
            <person name="McDonough S."/>
            <person name="Mehta T."/>
            <person name="Meldrim J."/>
            <person name="Meneus L."/>
            <person name="Mihai O."/>
            <person name="Mihalev A."/>
            <person name="Mihova T."/>
            <person name="Mittelman R."/>
            <person name="Mlenga V."/>
            <person name="Montmayeur A."/>
            <person name="Mulrain L."/>
            <person name="Navidi A."/>
            <person name="Naylor J."/>
            <person name="Negash T."/>
            <person name="Nguyen T."/>
            <person name="Nguyen N."/>
            <person name="Nicol R."/>
            <person name="Norbu C."/>
            <person name="Norbu N."/>
            <person name="Novod N."/>
            <person name="O'Neill B."/>
            <person name="Osman S."/>
            <person name="Markiewicz E."/>
            <person name="Oyono O.L."/>
            <person name="Patti C."/>
            <person name="Phunkhang P."/>
            <person name="Pierre F."/>
            <person name="Priest M."/>
            <person name="Raghuraman S."/>
            <person name="Rege F."/>
            <person name="Reyes R."/>
            <person name="Rise C."/>
            <person name="Rogov P."/>
            <person name="Ross K."/>
            <person name="Ryan E."/>
            <person name="Settipalli S."/>
            <person name="Shea T."/>
            <person name="Sherpa N."/>
            <person name="Shi L."/>
            <person name="Shih D."/>
            <person name="Sparrow T."/>
            <person name="Spaulding J."/>
            <person name="Stalker J."/>
            <person name="Stange-Thomann N."/>
            <person name="Stavropoulos S."/>
            <person name="Stone C."/>
            <person name="Strader C."/>
            <person name="Tesfaye S."/>
            <person name="Thomson T."/>
            <person name="Thoulutsang Y."/>
            <person name="Thoulutsang D."/>
            <person name="Topham K."/>
            <person name="Topping I."/>
            <person name="Tsamla T."/>
            <person name="Vassiliev H."/>
            <person name="Vo A."/>
            <person name="Wangchuk T."/>
            <person name="Wangdi T."/>
            <person name="Weiand M."/>
            <person name="Wilkinson J."/>
            <person name="Wilson A."/>
            <person name="Yadav S."/>
            <person name="Young G."/>
            <person name="Yu Q."/>
            <person name="Zembek L."/>
            <person name="Zhong D."/>
            <person name="Zimmer A."/>
            <person name="Zwirko Z."/>
            <person name="Jaffe D.B."/>
            <person name="Alvarez P."/>
            <person name="Brockman W."/>
            <person name="Butler J."/>
            <person name="Chin C."/>
            <person name="Gnerre S."/>
            <person name="Grabherr M."/>
            <person name="Kleber M."/>
            <person name="Mauceli E."/>
            <person name="MacCallum I."/>
        </authorList>
    </citation>
    <scope>NUCLEOTIDE SEQUENCE [LARGE SCALE GENOMIC DNA]</scope>
    <source>
        <strain evidence="3">Tai18E2 / Tucson 14021-0261.01</strain>
    </source>
</reference>
<evidence type="ECO:0000313" key="2">
    <source>
        <dbReference type="EMBL" id="KRJ97231.1"/>
    </source>
</evidence>
<dbReference type="GO" id="GO:0004867">
    <property type="term" value="F:serine-type endopeptidase inhibitor activity"/>
    <property type="evidence" value="ECO:0007669"/>
    <property type="project" value="InterPro"/>
</dbReference>
<dbReference type="Proteomes" id="UP000002282">
    <property type="component" value="Chromosome 2L"/>
</dbReference>
<dbReference type="SUPFAM" id="SSF57362">
    <property type="entry name" value="BPTI-like"/>
    <property type="match status" value="1"/>
</dbReference>
<dbReference type="InterPro" id="IPR036880">
    <property type="entry name" value="Kunitz_BPTI_sf"/>
</dbReference>
<evidence type="ECO:0008006" key="4">
    <source>
        <dbReference type="Google" id="ProtNLM"/>
    </source>
</evidence>
<gene>
    <name evidence="2" type="primary">Dyak\GE27817</name>
    <name evidence="2" type="synonym">GE27817</name>
    <name evidence="2" type="ORF">Dyak_GE27817</name>
</gene>
<keyword evidence="3" id="KW-1185">Reference proteome</keyword>
<evidence type="ECO:0000313" key="3">
    <source>
        <dbReference type="Proteomes" id="UP000002282"/>
    </source>
</evidence>
<name>A0A0R1DJ67_DROYA</name>
<sequence>MKIYLFILSLALWLLNILALKDPICGQKTKVNKCIVLGKESPVFYGYNETSDECYKIKNPCQKSVRRFATKAICEQICQEK</sequence>
<feature type="chain" id="PRO_5006402603" description="BPTI/Kunitz inhibitor domain-containing protein" evidence="1">
    <location>
        <begin position="20"/>
        <end position="81"/>
    </location>
</feature>
<dbReference type="Gene3D" id="4.10.410.10">
    <property type="entry name" value="Pancreatic trypsin inhibitor Kunitz domain"/>
    <property type="match status" value="1"/>
</dbReference>
<feature type="signal peptide" evidence="1">
    <location>
        <begin position="1"/>
        <end position="19"/>
    </location>
</feature>
<accession>A0A0R1DJ67</accession>
<dbReference type="KEGG" id="dya:Dyak_GE27817"/>
<dbReference type="EMBL" id="CM000157">
    <property type="protein sequence ID" value="KRJ97231.1"/>
    <property type="molecule type" value="Genomic_DNA"/>
</dbReference>
<reference evidence="2 3" key="2">
    <citation type="journal article" date="2007" name="PLoS Biol.">
        <title>Principles of genome evolution in the Drosophila melanogaster species group.</title>
        <authorList>
            <person name="Ranz J.M."/>
            <person name="Maurin D."/>
            <person name="Chan Y.S."/>
            <person name="von Grotthuss M."/>
            <person name="Hillier L.W."/>
            <person name="Roote J."/>
            <person name="Ashburner M."/>
            <person name="Bergman C.M."/>
        </authorList>
    </citation>
    <scope>NUCLEOTIDE SEQUENCE [LARGE SCALE GENOMIC DNA]</scope>
    <source>
        <strain evidence="3">Tai18E2 / Tucson 14021-0261.01</strain>
    </source>
</reference>
<keyword evidence="1" id="KW-0732">Signal</keyword>